<protein>
    <submittedName>
        <fullName evidence="1">Uncharacterized protein</fullName>
    </submittedName>
</protein>
<comment type="caution">
    <text evidence="1">The sequence shown here is derived from an EMBL/GenBank/DDBJ whole genome shotgun (WGS) entry which is preliminary data.</text>
</comment>
<dbReference type="Proteomes" id="UP000035067">
    <property type="component" value="Unassembled WGS sequence"/>
</dbReference>
<dbReference type="AlphaFoldDB" id="A0A0G2HMW2"/>
<accession>A0A0G2HMW2</accession>
<evidence type="ECO:0000313" key="1">
    <source>
        <dbReference type="EMBL" id="KKZ12711.1"/>
    </source>
</evidence>
<name>A0A0G2HMW2_9SYNE</name>
<dbReference type="PATRIC" id="fig|1604020.3.peg.2415"/>
<evidence type="ECO:0000313" key="2">
    <source>
        <dbReference type="Proteomes" id="UP000035067"/>
    </source>
</evidence>
<organism evidence="1 2">
    <name type="scientific">Candidatus Synechococcus spongiarum SP3</name>
    <dbReference type="NCBI Taxonomy" id="1604020"/>
    <lineage>
        <taxon>Bacteria</taxon>
        <taxon>Bacillati</taxon>
        <taxon>Cyanobacteriota</taxon>
        <taxon>Cyanophyceae</taxon>
        <taxon>Synechococcales</taxon>
        <taxon>Synechococcaceae</taxon>
        <taxon>Synechococcus</taxon>
    </lineage>
</organism>
<reference evidence="1 2" key="1">
    <citation type="submission" date="2015-01" db="EMBL/GenBank/DDBJ databases">
        <title>Lifestyle Evolution in Cyanobacterial Symbionts of Sponges.</title>
        <authorList>
            <person name="Burgsdorf I."/>
            <person name="Slaby B.M."/>
            <person name="Handley K.M."/>
            <person name="Haber M."/>
            <person name="Blom J."/>
            <person name="Marshall C.W."/>
            <person name="Gilbert J.A."/>
            <person name="Hentschel U."/>
            <person name="Steindler L."/>
        </authorList>
    </citation>
    <scope>NUCLEOTIDE SEQUENCE [LARGE SCALE GENOMIC DNA]</scope>
    <source>
        <strain evidence="1">SP3</strain>
    </source>
</reference>
<proteinExistence type="predicted"/>
<gene>
    <name evidence="1" type="ORF">TE42_03325</name>
</gene>
<dbReference type="EMBL" id="JXQG01000013">
    <property type="protein sequence ID" value="KKZ12711.1"/>
    <property type="molecule type" value="Genomic_DNA"/>
</dbReference>
<sequence length="252" mass="27811">MAVAPRTRLQQQLESGRNAFAHLLRTWHQRNGWPHTMVPRLGQHLQLGRVHASQISMLKHRKLANPGPEVFLTIGSVNRWLRHWSPDRQLRDLPPANCPEADLLRRAPPAALLDEAGQPLGAGQLLEIFTGLATPPPAFDLRIAEQEASALCGALSDWLTGRQPWRQCKDQVLAAYPVERPQRRQQFEAVLSGQKDYTAAELEAELDDLHRTACAMAEGTAPWAQAPGTVDQFLSQLRQQGCEPAAAGVASG</sequence>